<dbReference type="EMBL" id="JAQNDO010000001">
    <property type="protein sequence ID" value="MDC0745513.1"/>
    <property type="molecule type" value="Genomic_DNA"/>
</dbReference>
<evidence type="ECO:0000313" key="3">
    <source>
        <dbReference type="EMBL" id="MDC0745513.1"/>
    </source>
</evidence>
<keyword evidence="2" id="KW-0732">Signal</keyword>
<reference evidence="3 4" key="1">
    <citation type="submission" date="2022-11" db="EMBL/GenBank/DDBJ databases">
        <title>Minimal conservation of predation-associated metabolite biosynthetic gene clusters underscores biosynthetic potential of Myxococcota including descriptions for ten novel species: Archangium lansinium sp. nov., Myxococcus landrumus sp. nov., Nannocystis bai.</title>
        <authorList>
            <person name="Ahearne A."/>
            <person name="Stevens C."/>
            <person name="Dowd S."/>
        </authorList>
    </citation>
    <scope>NUCLEOTIDE SEQUENCE [LARGE SCALE GENOMIC DNA]</scope>
    <source>
        <strain evidence="3 4">RJM3</strain>
    </source>
</reference>
<feature type="region of interest" description="Disordered" evidence="1">
    <location>
        <begin position="19"/>
        <end position="65"/>
    </location>
</feature>
<feature type="compositionally biased region" description="Pro residues" evidence="1">
    <location>
        <begin position="23"/>
        <end position="37"/>
    </location>
</feature>
<evidence type="ECO:0000313" key="4">
    <source>
        <dbReference type="Proteomes" id="UP001221411"/>
    </source>
</evidence>
<feature type="chain" id="PRO_5045485982" description="Lipoprotein" evidence="2">
    <location>
        <begin position="20"/>
        <end position="65"/>
    </location>
</feature>
<keyword evidence="4" id="KW-1185">Reference proteome</keyword>
<evidence type="ECO:0000256" key="2">
    <source>
        <dbReference type="SAM" id="SignalP"/>
    </source>
</evidence>
<comment type="caution">
    <text evidence="3">The sequence shown here is derived from an EMBL/GenBank/DDBJ whole genome shotgun (WGS) entry which is preliminary data.</text>
</comment>
<sequence length="65" mass="6562">MSNRFVPALVSLVVLAAGACSSPPKPKPLPGGPPPEYEAPRSFDLPGNQAPPAEAPAPTDPPPPP</sequence>
<dbReference type="PROSITE" id="PS51257">
    <property type="entry name" value="PROKAR_LIPOPROTEIN"/>
    <property type="match status" value="1"/>
</dbReference>
<feature type="compositionally biased region" description="Pro residues" evidence="1">
    <location>
        <begin position="53"/>
        <end position="65"/>
    </location>
</feature>
<evidence type="ECO:0008006" key="5">
    <source>
        <dbReference type="Google" id="ProtNLM"/>
    </source>
</evidence>
<protein>
    <recommendedName>
        <fullName evidence="5">Lipoprotein</fullName>
    </recommendedName>
</protein>
<name>A0ABT5EUL5_9BACT</name>
<feature type="signal peptide" evidence="2">
    <location>
        <begin position="1"/>
        <end position="19"/>
    </location>
</feature>
<dbReference type="RefSeq" id="WP_271923114.1">
    <property type="nucleotide sequence ID" value="NZ_JAQNDO010000001.1"/>
</dbReference>
<accession>A0ABT5EUL5</accession>
<proteinExistence type="predicted"/>
<gene>
    <name evidence="3" type="ORF">POL67_29540</name>
</gene>
<evidence type="ECO:0000256" key="1">
    <source>
        <dbReference type="SAM" id="MobiDB-lite"/>
    </source>
</evidence>
<dbReference type="Proteomes" id="UP001221411">
    <property type="component" value="Unassembled WGS sequence"/>
</dbReference>
<organism evidence="3 4">
    <name type="scientific">Polyangium mundeleinium</name>
    <dbReference type="NCBI Taxonomy" id="2995306"/>
    <lineage>
        <taxon>Bacteria</taxon>
        <taxon>Pseudomonadati</taxon>
        <taxon>Myxococcota</taxon>
        <taxon>Polyangia</taxon>
        <taxon>Polyangiales</taxon>
        <taxon>Polyangiaceae</taxon>
        <taxon>Polyangium</taxon>
    </lineage>
</organism>